<proteinExistence type="predicted"/>
<dbReference type="EMBL" id="RCHS01003432">
    <property type="protein sequence ID" value="RMX41879.1"/>
    <property type="molecule type" value="Genomic_DNA"/>
</dbReference>
<dbReference type="GO" id="GO:0003677">
    <property type="term" value="F:DNA binding"/>
    <property type="evidence" value="ECO:0007669"/>
    <property type="project" value="UniProtKB-UniRule"/>
</dbReference>
<gene>
    <name evidence="8" type="ORF">pdam_00019633</name>
</gene>
<keyword evidence="1" id="KW-0479">Metal-binding</keyword>
<dbReference type="SUPFAM" id="SSF57716">
    <property type="entry name" value="Glucocorticoid receptor-like (DNA-binding domain)"/>
    <property type="match status" value="1"/>
</dbReference>
<keyword evidence="2 5" id="KW-0863">Zinc-finger</keyword>
<evidence type="ECO:0000256" key="6">
    <source>
        <dbReference type="SAM" id="MobiDB-lite"/>
    </source>
</evidence>
<protein>
    <recommendedName>
        <fullName evidence="7">THAP-type domain-containing protein</fullName>
    </recommendedName>
</protein>
<dbReference type="GO" id="GO:0008270">
    <property type="term" value="F:zinc ion binding"/>
    <property type="evidence" value="ECO:0007669"/>
    <property type="project" value="UniProtKB-KW"/>
</dbReference>
<evidence type="ECO:0000256" key="1">
    <source>
        <dbReference type="ARBA" id="ARBA00022723"/>
    </source>
</evidence>
<feature type="region of interest" description="Disordered" evidence="6">
    <location>
        <begin position="239"/>
        <end position="293"/>
    </location>
</feature>
<dbReference type="InterPro" id="IPR006612">
    <property type="entry name" value="THAP_Znf"/>
</dbReference>
<dbReference type="AlphaFoldDB" id="A0A3M6TKI7"/>
<evidence type="ECO:0000256" key="5">
    <source>
        <dbReference type="PROSITE-ProRule" id="PRU00309"/>
    </source>
</evidence>
<feature type="domain" description="THAP-type" evidence="7">
    <location>
        <begin position="181"/>
        <end position="255"/>
    </location>
</feature>
<evidence type="ECO:0000256" key="2">
    <source>
        <dbReference type="ARBA" id="ARBA00022771"/>
    </source>
</evidence>
<organism evidence="8 9">
    <name type="scientific">Pocillopora damicornis</name>
    <name type="common">Cauliflower coral</name>
    <name type="synonym">Millepora damicornis</name>
    <dbReference type="NCBI Taxonomy" id="46731"/>
    <lineage>
        <taxon>Eukaryota</taxon>
        <taxon>Metazoa</taxon>
        <taxon>Cnidaria</taxon>
        <taxon>Anthozoa</taxon>
        <taxon>Hexacorallia</taxon>
        <taxon>Scleractinia</taxon>
        <taxon>Astrocoeniina</taxon>
        <taxon>Pocilloporidae</taxon>
        <taxon>Pocillopora</taxon>
    </lineage>
</organism>
<dbReference type="Proteomes" id="UP000275408">
    <property type="component" value="Unassembled WGS sequence"/>
</dbReference>
<keyword evidence="3" id="KW-0862">Zinc</keyword>
<name>A0A3M6TKI7_POCDA</name>
<evidence type="ECO:0000313" key="8">
    <source>
        <dbReference type="EMBL" id="RMX41879.1"/>
    </source>
</evidence>
<keyword evidence="4 5" id="KW-0238">DNA-binding</keyword>
<evidence type="ECO:0000256" key="4">
    <source>
        <dbReference type="ARBA" id="ARBA00023125"/>
    </source>
</evidence>
<reference evidence="8 9" key="1">
    <citation type="journal article" date="2018" name="Sci. Rep.">
        <title>Comparative analysis of the Pocillopora damicornis genome highlights role of immune system in coral evolution.</title>
        <authorList>
            <person name="Cunning R."/>
            <person name="Bay R.A."/>
            <person name="Gillette P."/>
            <person name="Baker A.C."/>
            <person name="Traylor-Knowles N."/>
        </authorList>
    </citation>
    <scope>NUCLEOTIDE SEQUENCE [LARGE SCALE GENOMIC DNA]</scope>
    <source>
        <strain evidence="8">RSMAS</strain>
        <tissue evidence="8">Whole animal</tissue>
    </source>
</reference>
<evidence type="ECO:0000259" key="7">
    <source>
        <dbReference type="PROSITE" id="PS50950"/>
    </source>
</evidence>
<sequence>LQEYITSGRDKMIVDPYSDEIYTKRKTRLLKLLTERFPETSTLKHPSDGLGNSLERMPPFTQAEMKQLIESSGKRLGKVDHHSIPTNLRKDEYLKDIEANSDQSKKTDDLNQENDEHPDLVCTSQLQRWHAKGHGDNIHPQPLMEITVSKTKLDETKIREGVNSLLLTLCYDSVSFLAKIMPKKVSYCVPYCSNNFRNNPSLHYYRIPRDGTIRKEYVRLLRNDNLRLESQNTQICSQHLEGGKKRDGKHLPSLFPWTTEKPKRQAPKRISTDQVQVSSKKKKKSRVEHLSED</sequence>
<feature type="non-terminal residue" evidence="8">
    <location>
        <position position="1"/>
    </location>
</feature>
<evidence type="ECO:0000256" key="3">
    <source>
        <dbReference type="ARBA" id="ARBA00022833"/>
    </source>
</evidence>
<keyword evidence="9" id="KW-1185">Reference proteome</keyword>
<comment type="caution">
    <text evidence="8">The sequence shown here is derived from an EMBL/GenBank/DDBJ whole genome shotgun (WGS) entry which is preliminary data.</text>
</comment>
<dbReference type="Pfam" id="PF05485">
    <property type="entry name" value="THAP"/>
    <property type="match status" value="1"/>
</dbReference>
<accession>A0A3M6TKI7</accession>
<dbReference type="PROSITE" id="PS50950">
    <property type="entry name" value="ZF_THAP"/>
    <property type="match status" value="1"/>
</dbReference>
<evidence type="ECO:0000313" key="9">
    <source>
        <dbReference type="Proteomes" id="UP000275408"/>
    </source>
</evidence>